<dbReference type="InterPro" id="IPR025110">
    <property type="entry name" value="AMP-bd_C"/>
</dbReference>
<dbReference type="InterPro" id="IPR020845">
    <property type="entry name" value="AMP-binding_CS"/>
</dbReference>
<dbReference type="PANTHER" id="PTHR43767:SF1">
    <property type="entry name" value="NONRIBOSOMAL PEPTIDE SYNTHASE PES1 (EUROFUNG)-RELATED"/>
    <property type="match status" value="1"/>
</dbReference>
<dbReference type="InterPro" id="IPR042099">
    <property type="entry name" value="ANL_N_sf"/>
</dbReference>
<dbReference type="InterPro" id="IPR045851">
    <property type="entry name" value="AMP-bd_C_sf"/>
</dbReference>
<dbReference type="PANTHER" id="PTHR43767">
    <property type="entry name" value="LONG-CHAIN-FATTY-ACID--COA LIGASE"/>
    <property type="match status" value="1"/>
</dbReference>
<comment type="caution">
    <text evidence="4">The sequence shown here is derived from an EMBL/GenBank/DDBJ whole genome shotgun (WGS) entry which is preliminary data.</text>
</comment>
<name>A0A6N7RP99_9ACTN</name>
<dbReference type="Pfam" id="PF13193">
    <property type="entry name" value="AMP-binding_C"/>
    <property type="match status" value="1"/>
</dbReference>
<keyword evidence="5" id="KW-1185">Reference proteome</keyword>
<feature type="region of interest" description="Disordered" evidence="1">
    <location>
        <begin position="1"/>
        <end position="35"/>
    </location>
</feature>
<evidence type="ECO:0000313" key="4">
    <source>
        <dbReference type="EMBL" id="MRX83004.1"/>
    </source>
</evidence>
<accession>A0A6N7RP99</accession>
<organism evidence="4 5">
    <name type="scientific">Eggerthella guodeyinii</name>
    <dbReference type="NCBI Taxonomy" id="2690837"/>
    <lineage>
        <taxon>Bacteria</taxon>
        <taxon>Bacillati</taxon>
        <taxon>Actinomycetota</taxon>
        <taxon>Coriobacteriia</taxon>
        <taxon>Eggerthellales</taxon>
        <taxon>Eggerthellaceae</taxon>
        <taxon>Eggerthella</taxon>
    </lineage>
</organism>
<dbReference type="EMBL" id="VTFY01000008">
    <property type="protein sequence ID" value="MRX83004.1"/>
    <property type="molecule type" value="Genomic_DNA"/>
</dbReference>
<gene>
    <name evidence="4" type="ORF">GJG86_10915</name>
</gene>
<feature type="domain" description="AMP-dependent synthetase/ligase" evidence="2">
    <location>
        <begin position="64"/>
        <end position="418"/>
    </location>
</feature>
<protein>
    <submittedName>
        <fullName evidence="4">AMP-binding protein</fullName>
    </submittedName>
</protein>
<dbReference type="Proteomes" id="UP000438093">
    <property type="component" value="Unassembled WGS sequence"/>
</dbReference>
<feature type="domain" description="AMP-binding enzyme C-terminal" evidence="3">
    <location>
        <begin position="468"/>
        <end position="543"/>
    </location>
</feature>
<dbReference type="PROSITE" id="PS00455">
    <property type="entry name" value="AMP_BINDING"/>
    <property type="match status" value="1"/>
</dbReference>
<dbReference type="AlphaFoldDB" id="A0A6N7RP99"/>
<dbReference type="GO" id="GO:0016878">
    <property type="term" value="F:acid-thiol ligase activity"/>
    <property type="evidence" value="ECO:0007669"/>
    <property type="project" value="UniProtKB-ARBA"/>
</dbReference>
<reference evidence="5" key="1">
    <citation type="submission" date="2019-08" db="EMBL/GenBank/DDBJ databases">
        <title>Arthrobacter sp. nov., isolated from plateau pika and Tibetan wild ass.</title>
        <authorList>
            <person name="Ge Y."/>
        </authorList>
    </citation>
    <scope>NUCLEOTIDE SEQUENCE [LARGE SCALE GENOMIC DNA]</scope>
    <source>
        <strain evidence="5">HF-4214</strain>
    </source>
</reference>
<evidence type="ECO:0000313" key="5">
    <source>
        <dbReference type="Proteomes" id="UP000438093"/>
    </source>
</evidence>
<dbReference type="InterPro" id="IPR000873">
    <property type="entry name" value="AMP-dep_synth/lig_dom"/>
</dbReference>
<evidence type="ECO:0000256" key="1">
    <source>
        <dbReference type="SAM" id="MobiDB-lite"/>
    </source>
</evidence>
<evidence type="ECO:0000259" key="3">
    <source>
        <dbReference type="Pfam" id="PF13193"/>
    </source>
</evidence>
<evidence type="ECO:0000259" key="2">
    <source>
        <dbReference type="Pfam" id="PF00501"/>
    </source>
</evidence>
<sequence length="555" mass="60300">MMLPDPAPHIAQSADGAPRARSVRSIHGGAGRGAVGRGKGGFMAWRESDYFLEGLDLQTAPAYWARRRPDHLAFVDAERRLAYAEFAALVDRCAWGMRAAGVGTGDIVAVMLPNWHEAPVVFFAAARLGAVLVFCDEVMEGADLALRLDRVDPALVVLARADLAEAARTHAPRARVVTVRFDAPGCTAFDDLLADDDAPCEPAPVDALEDPFVIAFTSGSTGQAKGVVLSQESSLFSWRSYGRAMQCTSGDVFAVPIPLSHMFGVNMGIVLPVMFGAAAVLVEKFAPHDLLRTIEREQVSVIYGVPTVFGRVLLDLKKHPVDLSSVRTGLVGSATVARELVEDVWERLHCRVVVGYGSTEAVAVTCTTVEDDLEHTASTVGRPFPGVEVRLLGDDGVLRERGEGELVVRSPCMMRRYWRDPERTAERCAQGWLRTGDAAAIDDEGYVRILGRIDGMIIRGGFNVYAAELEHLYSAHPAVLEAAAFPLPHPELGQQIVVALTCKRGTPMDATTFRRWAEGRIAKFKLPDRIVFFHELPKLPTGKIDASAIKVAMRP</sequence>
<dbReference type="InterPro" id="IPR050237">
    <property type="entry name" value="ATP-dep_AMP-bd_enzyme"/>
</dbReference>
<dbReference type="Gene3D" id="3.40.50.12780">
    <property type="entry name" value="N-terminal domain of ligase-like"/>
    <property type="match status" value="1"/>
</dbReference>
<dbReference type="SUPFAM" id="SSF56801">
    <property type="entry name" value="Acetyl-CoA synthetase-like"/>
    <property type="match status" value="1"/>
</dbReference>
<proteinExistence type="predicted"/>
<dbReference type="Gene3D" id="3.30.300.30">
    <property type="match status" value="1"/>
</dbReference>
<dbReference type="Pfam" id="PF00501">
    <property type="entry name" value="AMP-binding"/>
    <property type="match status" value="1"/>
</dbReference>